<dbReference type="NCBIfam" id="TIGR00214">
    <property type="entry name" value="lipB"/>
    <property type="match status" value="1"/>
</dbReference>
<protein>
    <recommendedName>
        <fullName evidence="3">lipoyl(octanoyl) transferase</fullName>
        <ecNumber evidence="3">2.3.1.181</ecNumber>
    </recommendedName>
</protein>
<dbReference type="UniPathway" id="UPA00538">
    <property type="reaction ID" value="UER00592"/>
</dbReference>
<dbReference type="OrthoDB" id="19908at2759"/>
<evidence type="ECO:0000256" key="3">
    <source>
        <dbReference type="ARBA" id="ARBA00012334"/>
    </source>
</evidence>
<dbReference type="InterPro" id="IPR045864">
    <property type="entry name" value="aa-tRNA-synth_II/BPL/LPL"/>
</dbReference>
<evidence type="ECO:0000256" key="1">
    <source>
        <dbReference type="ARBA" id="ARBA00004821"/>
    </source>
</evidence>
<dbReference type="GO" id="GO:0033819">
    <property type="term" value="F:lipoyl(octanoyl) transferase activity"/>
    <property type="evidence" value="ECO:0007669"/>
    <property type="project" value="UniProtKB-EC"/>
</dbReference>
<dbReference type="Proteomes" id="UP000243459">
    <property type="component" value="Chromosome 3"/>
</dbReference>
<comment type="similarity">
    <text evidence="2">Belongs to the LipB family.</text>
</comment>
<dbReference type="GO" id="GO:0009249">
    <property type="term" value="P:protein lipoylation"/>
    <property type="evidence" value="ECO:0007669"/>
    <property type="project" value="InterPro"/>
</dbReference>
<dbReference type="PANTHER" id="PTHR10993:SF7">
    <property type="entry name" value="LIPOYLTRANSFERASE 2, MITOCHONDRIAL-RELATED"/>
    <property type="match status" value="1"/>
</dbReference>
<dbReference type="Gramene" id="ONK74610">
    <property type="protein sequence ID" value="ONK74610"/>
    <property type="gene ID" value="A4U43_C03F8260"/>
</dbReference>
<dbReference type="InterPro" id="IPR020605">
    <property type="entry name" value="Octanoyltransferase_CS"/>
</dbReference>
<dbReference type="InterPro" id="IPR000544">
    <property type="entry name" value="Octanoyltransferase"/>
</dbReference>
<evidence type="ECO:0000259" key="6">
    <source>
        <dbReference type="PROSITE" id="PS51733"/>
    </source>
</evidence>
<evidence type="ECO:0000256" key="2">
    <source>
        <dbReference type="ARBA" id="ARBA00007907"/>
    </source>
</evidence>
<feature type="domain" description="BPL/LPL catalytic" evidence="6">
    <location>
        <begin position="87"/>
        <end position="276"/>
    </location>
</feature>
<evidence type="ECO:0000313" key="7">
    <source>
        <dbReference type="EMBL" id="ONK74610.1"/>
    </source>
</evidence>
<dbReference type="NCBIfam" id="NF010925">
    <property type="entry name" value="PRK14345.1"/>
    <property type="match status" value="1"/>
</dbReference>
<reference evidence="8" key="1">
    <citation type="journal article" date="2017" name="Nat. Commun.">
        <title>The asparagus genome sheds light on the origin and evolution of a young Y chromosome.</title>
        <authorList>
            <person name="Harkess A."/>
            <person name="Zhou J."/>
            <person name="Xu C."/>
            <person name="Bowers J.E."/>
            <person name="Van der Hulst R."/>
            <person name="Ayyampalayam S."/>
            <person name="Mercati F."/>
            <person name="Riccardi P."/>
            <person name="McKain M.R."/>
            <person name="Kakrana A."/>
            <person name="Tang H."/>
            <person name="Ray J."/>
            <person name="Groenendijk J."/>
            <person name="Arikit S."/>
            <person name="Mathioni S.M."/>
            <person name="Nakano M."/>
            <person name="Shan H."/>
            <person name="Telgmann-Rauber A."/>
            <person name="Kanno A."/>
            <person name="Yue Z."/>
            <person name="Chen H."/>
            <person name="Li W."/>
            <person name="Chen Y."/>
            <person name="Xu X."/>
            <person name="Zhang Y."/>
            <person name="Luo S."/>
            <person name="Chen H."/>
            <person name="Gao J."/>
            <person name="Mao Z."/>
            <person name="Pires J.C."/>
            <person name="Luo M."/>
            <person name="Kudrna D."/>
            <person name="Wing R.A."/>
            <person name="Meyers B.C."/>
            <person name="Yi K."/>
            <person name="Kong H."/>
            <person name="Lavrijsen P."/>
            <person name="Sunseri F."/>
            <person name="Falavigna A."/>
            <person name="Ye Y."/>
            <person name="Leebens-Mack J.H."/>
            <person name="Chen G."/>
        </authorList>
    </citation>
    <scope>NUCLEOTIDE SEQUENCE [LARGE SCALE GENOMIC DNA]</scope>
    <source>
        <strain evidence="8">cv. DH0086</strain>
    </source>
</reference>
<proteinExistence type="inferred from homology"/>
<accession>A0A5P1FDJ5</accession>
<gene>
    <name evidence="7" type="ORF">A4U43_C03F8260</name>
</gene>
<dbReference type="PANTHER" id="PTHR10993">
    <property type="entry name" value="OCTANOYLTRANSFERASE"/>
    <property type="match status" value="1"/>
</dbReference>
<comment type="pathway">
    <text evidence="1">Protein modification; protein lipoylation via endogenous pathway; protein N(6)-(lipoyl)lysine from octanoyl-[acyl-carrier-protein]: step 1/2.</text>
</comment>
<dbReference type="EC" id="2.3.1.181" evidence="3"/>
<dbReference type="InterPro" id="IPR004143">
    <property type="entry name" value="BPL_LPL_catalytic"/>
</dbReference>
<keyword evidence="8" id="KW-1185">Reference proteome</keyword>
<dbReference type="AlphaFoldDB" id="A0A5P1FDJ5"/>
<dbReference type="SUPFAM" id="SSF55681">
    <property type="entry name" value="Class II aaRS and biotin synthetases"/>
    <property type="match status" value="1"/>
</dbReference>
<dbReference type="Pfam" id="PF21948">
    <property type="entry name" value="LplA-B_cat"/>
    <property type="match status" value="1"/>
</dbReference>
<dbReference type="PROSITE" id="PS01313">
    <property type="entry name" value="LIPB"/>
    <property type="match status" value="1"/>
</dbReference>
<sequence length="288" mass="32656">MILAIPALFCSFSSCEKSWLQPLSCADSPKRNQICFKEIGGATKSRHHVTRRCECLDLHNELVPYKQAWSWQKSMVDRRHNMVDRDEDHSDSLIALQHPSVYTLGTGGQEKYLNFDVQNAPYDIYRTERGGEVTYHGPGQLVLYPIINLRFHKMDLHWYLRSLEEVVIRVLRSTFSINASRVEGLTGVWVGKQKVAAIGIRVSRWITYHGLALNVTTDLTPFNHIVPCGIQDRGVGSVRELLGGSSYGTKYGDCELMDLTCESLLKEFSEIFQLSLEQSLVFDSEVPG</sequence>
<organism evidence="7 8">
    <name type="scientific">Asparagus officinalis</name>
    <name type="common">Garden asparagus</name>
    <dbReference type="NCBI Taxonomy" id="4686"/>
    <lineage>
        <taxon>Eukaryota</taxon>
        <taxon>Viridiplantae</taxon>
        <taxon>Streptophyta</taxon>
        <taxon>Embryophyta</taxon>
        <taxon>Tracheophyta</taxon>
        <taxon>Spermatophyta</taxon>
        <taxon>Magnoliopsida</taxon>
        <taxon>Liliopsida</taxon>
        <taxon>Asparagales</taxon>
        <taxon>Asparagaceae</taxon>
        <taxon>Asparagoideae</taxon>
        <taxon>Asparagus</taxon>
    </lineage>
</organism>
<dbReference type="Gene3D" id="3.30.930.10">
    <property type="entry name" value="Bira Bifunctional Protein, Domain 2"/>
    <property type="match status" value="1"/>
</dbReference>
<dbReference type="HAMAP" id="MF_00013">
    <property type="entry name" value="LipB"/>
    <property type="match status" value="1"/>
</dbReference>
<dbReference type="PROSITE" id="PS51733">
    <property type="entry name" value="BPL_LPL_CATALYTIC"/>
    <property type="match status" value="1"/>
</dbReference>
<evidence type="ECO:0000256" key="4">
    <source>
        <dbReference type="ARBA" id="ARBA00022679"/>
    </source>
</evidence>
<name>A0A5P1FDJ5_ASPOF</name>
<evidence type="ECO:0000313" key="8">
    <source>
        <dbReference type="Proteomes" id="UP000243459"/>
    </source>
</evidence>
<keyword evidence="4" id="KW-0808">Transferase</keyword>
<dbReference type="EMBL" id="CM007383">
    <property type="protein sequence ID" value="ONK74610.1"/>
    <property type="molecule type" value="Genomic_DNA"/>
</dbReference>
<dbReference type="CDD" id="cd16444">
    <property type="entry name" value="LipB"/>
    <property type="match status" value="1"/>
</dbReference>
<evidence type="ECO:0000256" key="5">
    <source>
        <dbReference type="ARBA" id="ARBA00023315"/>
    </source>
</evidence>
<dbReference type="OMA" id="HHRTNAK"/>
<keyword evidence="5" id="KW-0012">Acyltransferase</keyword>